<dbReference type="PANTHER" id="PTHR10695:SF46">
    <property type="entry name" value="BIFUNCTIONAL COENZYME A SYNTHASE-RELATED"/>
    <property type="match status" value="1"/>
</dbReference>
<evidence type="ECO:0000313" key="6">
    <source>
        <dbReference type="Proteomes" id="UP001595843"/>
    </source>
</evidence>
<keyword evidence="1 3" id="KW-0547">Nucleotide-binding</keyword>
<comment type="similarity">
    <text evidence="3">Belongs to the CoaE family.</text>
</comment>
<organism evidence="5 6">
    <name type="scientific">Salinithrix halophila</name>
    <dbReference type="NCBI Taxonomy" id="1485204"/>
    <lineage>
        <taxon>Bacteria</taxon>
        <taxon>Bacillati</taxon>
        <taxon>Bacillota</taxon>
        <taxon>Bacilli</taxon>
        <taxon>Bacillales</taxon>
        <taxon>Thermoactinomycetaceae</taxon>
        <taxon>Salinithrix</taxon>
    </lineage>
</organism>
<comment type="subcellular location">
    <subcellularLocation>
        <location evidence="3">Cytoplasm</location>
    </subcellularLocation>
</comment>
<dbReference type="GO" id="GO:0004140">
    <property type="term" value="F:dephospho-CoA kinase activity"/>
    <property type="evidence" value="ECO:0007669"/>
    <property type="project" value="UniProtKB-EC"/>
</dbReference>
<keyword evidence="3 5" id="KW-0418">Kinase</keyword>
<feature type="binding site" evidence="3">
    <location>
        <begin position="10"/>
        <end position="15"/>
    </location>
    <ligand>
        <name>ATP</name>
        <dbReference type="ChEBI" id="CHEBI:30616"/>
    </ligand>
</feature>
<comment type="function">
    <text evidence="3">Catalyzes the phosphorylation of the 3'-hydroxyl group of dephosphocoenzyme A to form coenzyme A.</text>
</comment>
<protein>
    <recommendedName>
        <fullName evidence="3 4">Dephospho-CoA kinase</fullName>
        <ecNumber evidence="3 4">2.7.1.24</ecNumber>
    </recommendedName>
    <alternativeName>
        <fullName evidence="3">Dephosphocoenzyme A kinase</fullName>
    </alternativeName>
</protein>
<dbReference type="PROSITE" id="PS51219">
    <property type="entry name" value="DPCK"/>
    <property type="match status" value="1"/>
</dbReference>
<comment type="caution">
    <text evidence="5">The sequence shown here is derived from an EMBL/GenBank/DDBJ whole genome shotgun (WGS) entry which is preliminary data.</text>
</comment>
<gene>
    <name evidence="3 5" type="primary">coaE</name>
    <name evidence="5" type="ORF">ACFOUO_02850</name>
</gene>
<reference evidence="6" key="1">
    <citation type="journal article" date="2019" name="Int. J. Syst. Evol. Microbiol.">
        <title>The Global Catalogue of Microorganisms (GCM) 10K type strain sequencing project: providing services to taxonomists for standard genome sequencing and annotation.</title>
        <authorList>
            <consortium name="The Broad Institute Genomics Platform"/>
            <consortium name="The Broad Institute Genome Sequencing Center for Infectious Disease"/>
            <person name="Wu L."/>
            <person name="Ma J."/>
        </authorList>
    </citation>
    <scope>NUCLEOTIDE SEQUENCE [LARGE SCALE GENOMIC DNA]</scope>
    <source>
        <strain evidence="6">IBRC-M 10813</strain>
    </source>
</reference>
<dbReference type="InterPro" id="IPR001977">
    <property type="entry name" value="Depp_CoAkinase"/>
</dbReference>
<proteinExistence type="inferred from homology"/>
<evidence type="ECO:0000256" key="4">
    <source>
        <dbReference type="NCBIfam" id="TIGR00152"/>
    </source>
</evidence>
<evidence type="ECO:0000256" key="3">
    <source>
        <dbReference type="HAMAP-Rule" id="MF_00376"/>
    </source>
</evidence>
<dbReference type="HAMAP" id="MF_00376">
    <property type="entry name" value="Dephospho_CoA_kinase"/>
    <property type="match status" value="1"/>
</dbReference>
<dbReference type="Pfam" id="PF01121">
    <property type="entry name" value="CoaE"/>
    <property type="match status" value="1"/>
</dbReference>
<dbReference type="NCBIfam" id="TIGR00152">
    <property type="entry name" value="dephospho-CoA kinase"/>
    <property type="match status" value="1"/>
</dbReference>
<evidence type="ECO:0000256" key="1">
    <source>
        <dbReference type="ARBA" id="ARBA00022741"/>
    </source>
</evidence>
<evidence type="ECO:0000256" key="2">
    <source>
        <dbReference type="ARBA" id="ARBA00022840"/>
    </source>
</evidence>
<dbReference type="InterPro" id="IPR027417">
    <property type="entry name" value="P-loop_NTPase"/>
</dbReference>
<dbReference type="PANTHER" id="PTHR10695">
    <property type="entry name" value="DEPHOSPHO-COA KINASE-RELATED"/>
    <property type="match status" value="1"/>
</dbReference>
<keyword evidence="6" id="KW-1185">Reference proteome</keyword>
<dbReference type="Proteomes" id="UP001595843">
    <property type="component" value="Unassembled WGS sequence"/>
</dbReference>
<name>A0ABV8JB78_9BACL</name>
<keyword evidence="3" id="KW-0173">Coenzyme A biosynthesis</keyword>
<comment type="catalytic activity">
    <reaction evidence="3">
        <text>3'-dephospho-CoA + ATP = ADP + CoA + H(+)</text>
        <dbReference type="Rhea" id="RHEA:18245"/>
        <dbReference type="ChEBI" id="CHEBI:15378"/>
        <dbReference type="ChEBI" id="CHEBI:30616"/>
        <dbReference type="ChEBI" id="CHEBI:57287"/>
        <dbReference type="ChEBI" id="CHEBI:57328"/>
        <dbReference type="ChEBI" id="CHEBI:456216"/>
        <dbReference type="EC" id="2.7.1.24"/>
    </reaction>
</comment>
<dbReference type="CDD" id="cd02022">
    <property type="entry name" value="DPCK"/>
    <property type="match status" value="1"/>
</dbReference>
<keyword evidence="3" id="KW-0963">Cytoplasm</keyword>
<dbReference type="EC" id="2.7.1.24" evidence="3 4"/>
<dbReference type="EMBL" id="JBHSAP010000007">
    <property type="protein sequence ID" value="MFC4075740.1"/>
    <property type="molecule type" value="Genomic_DNA"/>
</dbReference>
<comment type="pathway">
    <text evidence="3">Cofactor biosynthesis; coenzyme A biosynthesis; CoA from (R)-pantothenate: step 5/5.</text>
</comment>
<sequence>MDIGLTGGIATGKSTVSRMLRERGGGIVDADQIAREVVEPGTEGNARIWTRFGPGVFGPGRHLDRRALREVVFRDERARKDLNRILHPLIIRRMKEEASRIGETCGRIAVLDTPLLIEEGLTDLVEQVVVVYAPEAIQIQRLMERDGIDASQALRMIRAQMPIEEKKRFADVLIDNSGTLADTERQVDMLWETWVSKNGSGQS</sequence>
<dbReference type="Gene3D" id="3.40.50.300">
    <property type="entry name" value="P-loop containing nucleotide triphosphate hydrolases"/>
    <property type="match status" value="1"/>
</dbReference>
<dbReference type="RefSeq" id="WP_380701947.1">
    <property type="nucleotide sequence ID" value="NZ_JBHSAP010000007.1"/>
</dbReference>
<evidence type="ECO:0000313" key="5">
    <source>
        <dbReference type="EMBL" id="MFC4075740.1"/>
    </source>
</evidence>
<accession>A0ABV8JB78</accession>
<keyword evidence="2 3" id="KW-0067">ATP-binding</keyword>
<dbReference type="SUPFAM" id="SSF52540">
    <property type="entry name" value="P-loop containing nucleoside triphosphate hydrolases"/>
    <property type="match status" value="1"/>
</dbReference>
<keyword evidence="3 5" id="KW-0808">Transferase</keyword>